<dbReference type="Gene3D" id="3.40.50.720">
    <property type="entry name" value="NAD(P)-binding Rossmann-like Domain"/>
    <property type="match status" value="2"/>
</dbReference>
<feature type="binding site" evidence="9">
    <location>
        <begin position="13"/>
        <end position="18"/>
    </location>
    <ligand>
        <name>NAD(+)</name>
        <dbReference type="ChEBI" id="CHEBI:57540"/>
    </ligand>
</feature>
<dbReference type="GO" id="GO:0006065">
    <property type="term" value="P:UDP-glucuronate biosynthetic process"/>
    <property type="evidence" value="ECO:0007669"/>
    <property type="project" value="UniProtKB-UniPathway"/>
</dbReference>
<dbReference type="PANTHER" id="PTHR11374">
    <property type="entry name" value="UDP-GLUCOSE DEHYDROGENASE/UDP-MANNAC DEHYDROGENASE"/>
    <property type="match status" value="1"/>
</dbReference>
<dbReference type="STRING" id="1051891.A0A0C3QC60"/>
<comment type="catalytic activity">
    <reaction evidence="6 7">
        <text>UDP-alpha-D-glucose + 2 NAD(+) + H2O = UDP-alpha-D-glucuronate + 2 NADH + 3 H(+)</text>
        <dbReference type="Rhea" id="RHEA:23596"/>
        <dbReference type="ChEBI" id="CHEBI:15377"/>
        <dbReference type="ChEBI" id="CHEBI:15378"/>
        <dbReference type="ChEBI" id="CHEBI:57540"/>
        <dbReference type="ChEBI" id="CHEBI:57945"/>
        <dbReference type="ChEBI" id="CHEBI:58052"/>
        <dbReference type="ChEBI" id="CHEBI:58885"/>
        <dbReference type="EC" id="1.1.1.22"/>
    </reaction>
</comment>
<sequence length="403" mass="43940">MAPIEVKKICCIGAGYVGGPTCAVIALKCPHIQVTIVDLNQARVDAWNSEDYNLPIYEPGLLEVVKEARGRNLFFSTDVDKGILEADLIFVSVNTPTKKSGVGAGFAADLNYVELATRRIAAIATSNKIVVEKSTVPCRTAESMRTILEANSKPGTRFDILSNPEFLAEGTAIDDLFAPDRVLIGSLQSAEGKDACAALSSVYANWVPRERILTVGLWSSELSKLAANAMLAQRISSVNALSAICEATGANIDEVAHAVGKDSRMGSKFLRASVGFGGSCFQKDILNLVYLSESLHLPEVAAYWRQVVEMNEYQKRRFSKRVVDTLFNTITGKRITVLGFAFKADTGDTRESAAITLIRDFLSERAKVAIYDPKVSEDQIWLDLQEALPTTPLEQSMCADRFV</sequence>
<dbReference type="InterPro" id="IPR017476">
    <property type="entry name" value="UDP-Glc/GDP-Man"/>
</dbReference>
<dbReference type="InterPro" id="IPR014027">
    <property type="entry name" value="UDP-Glc/GDP-Man_DH_C"/>
</dbReference>
<comment type="similarity">
    <text evidence="2 7">Belongs to the UDP-glucose/GDP-mannose dehydrogenase family.</text>
</comment>
<evidence type="ECO:0000256" key="6">
    <source>
        <dbReference type="ARBA" id="ARBA00047473"/>
    </source>
</evidence>
<evidence type="ECO:0000256" key="8">
    <source>
        <dbReference type="PIRSR" id="PIRSR500133-1"/>
    </source>
</evidence>
<dbReference type="EMBL" id="KN823119">
    <property type="protein sequence ID" value="KIO22094.1"/>
    <property type="molecule type" value="Genomic_DNA"/>
</dbReference>
<accession>A0A0C3QC60</accession>
<evidence type="ECO:0000259" key="10">
    <source>
        <dbReference type="SMART" id="SM00984"/>
    </source>
</evidence>
<keyword evidence="5 7" id="KW-0520">NAD</keyword>
<dbReference type="Gene3D" id="1.20.5.100">
    <property type="entry name" value="Cytochrome c1, transmembrane anchor, C-terminal"/>
    <property type="match status" value="1"/>
</dbReference>
<dbReference type="InterPro" id="IPR008927">
    <property type="entry name" value="6-PGluconate_DH-like_C_sf"/>
</dbReference>
<dbReference type="SUPFAM" id="SSF52413">
    <property type="entry name" value="UDP-glucose/GDP-mannose dehydrogenase C-terminal domain"/>
    <property type="match status" value="1"/>
</dbReference>
<dbReference type="GO" id="GO:0006024">
    <property type="term" value="P:glycosaminoglycan biosynthetic process"/>
    <property type="evidence" value="ECO:0007669"/>
    <property type="project" value="TreeGrafter"/>
</dbReference>
<dbReference type="InterPro" id="IPR014026">
    <property type="entry name" value="UDP-Glc/GDP-Man_DH_dimer"/>
</dbReference>
<dbReference type="PIRSF" id="PIRSF000124">
    <property type="entry name" value="UDPglc_GDPman_dh"/>
    <property type="match status" value="1"/>
</dbReference>
<name>A0A0C3QC60_9AGAM</name>
<dbReference type="Pfam" id="PF03720">
    <property type="entry name" value="UDPG_MGDP_dh_C"/>
    <property type="match status" value="1"/>
</dbReference>
<evidence type="ECO:0000256" key="4">
    <source>
        <dbReference type="ARBA" id="ARBA00023002"/>
    </source>
</evidence>
<evidence type="ECO:0000256" key="5">
    <source>
        <dbReference type="ARBA" id="ARBA00023027"/>
    </source>
</evidence>
<evidence type="ECO:0000256" key="9">
    <source>
        <dbReference type="PIRSR" id="PIRSR500133-3"/>
    </source>
</evidence>
<dbReference type="Pfam" id="PF00984">
    <property type="entry name" value="UDPG_MGDP_dh"/>
    <property type="match status" value="1"/>
</dbReference>
<feature type="binding site" evidence="9">
    <location>
        <begin position="93"/>
        <end position="97"/>
    </location>
    <ligand>
        <name>NAD(+)</name>
        <dbReference type="ChEBI" id="CHEBI:57540"/>
    </ligand>
</feature>
<evidence type="ECO:0000256" key="7">
    <source>
        <dbReference type="PIRNR" id="PIRNR000124"/>
    </source>
</evidence>
<dbReference type="InterPro" id="IPR001732">
    <property type="entry name" value="UDP-Glc/GDP-Man_DH_N"/>
</dbReference>
<feature type="binding site" evidence="9">
    <location>
        <begin position="134"/>
        <end position="135"/>
    </location>
    <ligand>
        <name>NAD(+)</name>
        <dbReference type="ChEBI" id="CHEBI:57540"/>
    </ligand>
</feature>
<dbReference type="OrthoDB" id="5059218at2759"/>
<dbReference type="FunFam" id="3.40.50.720:FF:000032">
    <property type="entry name" value="UDP-glucose 6-dehydrogenase"/>
    <property type="match status" value="1"/>
</dbReference>
<reference evidence="11 12" key="1">
    <citation type="submission" date="2014-04" db="EMBL/GenBank/DDBJ databases">
        <authorList>
            <consortium name="DOE Joint Genome Institute"/>
            <person name="Kuo A."/>
            <person name="Girlanda M."/>
            <person name="Perotto S."/>
            <person name="Kohler A."/>
            <person name="Nagy L.G."/>
            <person name="Floudas D."/>
            <person name="Copeland A."/>
            <person name="Barry K.W."/>
            <person name="Cichocki N."/>
            <person name="Veneault-Fourrey C."/>
            <person name="LaButti K."/>
            <person name="Lindquist E.A."/>
            <person name="Lipzen A."/>
            <person name="Lundell T."/>
            <person name="Morin E."/>
            <person name="Murat C."/>
            <person name="Sun H."/>
            <person name="Tunlid A."/>
            <person name="Henrissat B."/>
            <person name="Grigoriev I.V."/>
            <person name="Hibbett D.S."/>
            <person name="Martin F."/>
            <person name="Nordberg H.P."/>
            <person name="Cantor M.N."/>
            <person name="Hua S.X."/>
        </authorList>
    </citation>
    <scope>NUCLEOTIDE SEQUENCE [LARGE SCALE GENOMIC DNA]</scope>
    <source>
        <strain evidence="11 12">MUT 4182</strain>
    </source>
</reference>
<keyword evidence="12" id="KW-1185">Reference proteome</keyword>
<evidence type="ECO:0000256" key="2">
    <source>
        <dbReference type="ARBA" id="ARBA00006601"/>
    </source>
</evidence>
<dbReference type="NCBIfam" id="TIGR03026">
    <property type="entry name" value="NDP-sugDHase"/>
    <property type="match status" value="1"/>
</dbReference>
<feature type="binding site" evidence="9">
    <location>
        <position position="38"/>
    </location>
    <ligand>
        <name>NAD(+)</name>
        <dbReference type="ChEBI" id="CHEBI:57540"/>
    </ligand>
</feature>
<dbReference type="PANTHER" id="PTHR11374:SF3">
    <property type="entry name" value="UDP-GLUCOSE 6-DEHYDROGENASE"/>
    <property type="match status" value="1"/>
</dbReference>
<dbReference type="GO" id="GO:0003979">
    <property type="term" value="F:UDP-glucose 6-dehydrogenase activity"/>
    <property type="evidence" value="ECO:0007669"/>
    <property type="project" value="UniProtKB-EC"/>
</dbReference>
<feature type="binding site" evidence="9">
    <location>
        <begin position="280"/>
        <end position="283"/>
    </location>
    <ligand>
        <name>NAD(+)</name>
        <dbReference type="ChEBI" id="CHEBI:57540"/>
    </ligand>
</feature>
<dbReference type="Proteomes" id="UP000054248">
    <property type="component" value="Unassembled WGS sequence"/>
</dbReference>
<feature type="binding site" evidence="9">
    <location>
        <position position="169"/>
    </location>
    <ligand>
        <name>NAD(+)</name>
        <dbReference type="ChEBI" id="CHEBI:57540"/>
    </ligand>
</feature>
<evidence type="ECO:0000256" key="3">
    <source>
        <dbReference type="ARBA" id="ARBA00012954"/>
    </source>
</evidence>
<dbReference type="SMART" id="SM00984">
    <property type="entry name" value="UDPG_MGDP_dh_C"/>
    <property type="match status" value="1"/>
</dbReference>
<dbReference type="HOGENOM" id="CLU_023810_1_2_1"/>
<dbReference type="GO" id="GO:0005634">
    <property type="term" value="C:nucleus"/>
    <property type="evidence" value="ECO:0007669"/>
    <property type="project" value="TreeGrafter"/>
</dbReference>
<dbReference type="InterPro" id="IPR028356">
    <property type="entry name" value="UDPglc_DH_euk"/>
</dbReference>
<dbReference type="UniPathway" id="UPA00038">
    <property type="reaction ID" value="UER00491"/>
</dbReference>
<dbReference type="InterPro" id="IPR036291">
    <property type="entry name" value="NAD(P)-bd_dom_sf"/>
</dbReference>
<dbReference type="AlphaFoldDB" id="A0A0C3QC60"/>
<dbReference type="GO" id="GO:0051287">
    <property type="term" value="F:NAD binding"/>
    <property type="evidence" value="ECO:0007669"/>
    <property type="project" value="InterPro"/>
</dbReference>
<dbReference type="Pfam" id="PF03721">
    <property type="entry name" value="UDPG_MGDP_dh_N"/>
    <property type="match status" value="1"/>
</dbReference>
<reference evidence="12" key="2">
    <citation type="submission" date="2015-01" db="EMBL/GenBank/DDBJ databases">
        <title>Evolutionary Origins and Diversification of the Mycorrhizal Mutualists.</title>
        <authorList>
            <consortium name="DOE Joint Genome Institute"/>
            <consortium name="Mycorrhizal Genomics Consortium"/>
            <person name="Kohler A."/>
            <person name="Kuo A."/>
            <person name="Nagy L.G."/>
            <person name="Floudas D."/>
            <person name="Copeland A."/>
            <person name="Barry K.W."/>
            <person name="Cichocki N."/>
            <person name="Veneault-Fourrey C."/>
            <person name="LaButti K."/>
            <person name="Lindquist E.A."/>
            <person name="Lipzen A."/>
            <person name="Lundell T."/>
            <person name="Morin E."/>
            <person name="Murat C."/>
            <person name="Riley R."/>
            <person name="Ohm R."/>
            <person name="Sun H."/>
            <person name="Tunlid A."/>
            <person name="Henrissat B."/>
            <person name="Grigoriev I.V."/>
            <person name="Hibbett D.S."/>
            <person name="Martin F."/>
        </authorList>
    </citation>
    <scope>NUCLEOTIDE SEQUENCE [LARGE SCALE GENOMIC DNA]</scope>
    <source>
        <strain evidence="12">MUT 4182</strain>
    </source>
</reference>
<dbReference type="InterPro" id="IPR036220">
    <property type="entry name" value="UDP-Glc/GDP-Man_DH_C_sf"/>
</dbReference>
<feature type="domain" description="UDP-glucose/GDP-mannose dehydrogenase C-terminal" evidence="10">
    <location>
        <begin position="336"/>
        <end position="401"/>
    </location>
</feature>
<keyword evidence="4 7" id="KW-0560">Oxidoreductase</keyword>
<dbReference type="SUPFAM" id="SSF48179">
    <property type="entry name" value="6-phosphogluconate dehydrogenase C-terminal domain-like"/>
    <property type="match status" value="1"/>
</dbReference>
<dbReference type="PIRSF" id="PIRSF500133">
    <property type="entry name" value="UDPglc_DH_euk"/>
    <property type="match status" value="1"/>
</dbReference>
<gene>
    <name evidence="11" type="ORF">M407DRAFT_79560</name>
</gene>
<evidence type="ECO:0000256" key="1">
    <source>
        <dbReference type="ARBA" id="ARBA00004701"/>
    </source>
</evidence>
<dbReference type="EC" id="1.1.1.22" evidence="3 7"/>
<proteinExistence type="inferred from homology"/>
<evidence type="ECO:0000313" key="12">
    <source>
        <dbReference type="Proteomes" id="UP000054248"/>
    </source>
</evidence>
<dbReference type="SUPFAM" id="SSF51735">
    <property type="entry name" value="NAD(P)-binding Rossmann-fold domains"/>
    <property type="match status" value="1"/>
</dbReference>
<feature type="binding site" evidence="9">
    <location>
        <position position="350"/>
    </location>
    <ligand>
        <name>NAD(+)</name>
        <dbReference type="ChEBI" id="CHEBI:57540"/>
    </ligand>
</feature>
<evidence type="ECO:0000313" key="11">
    <source>
        <dbReference type="EMBL" id="KIO22094.1"/>
    </source>
</evidence>
<protein>
    <recommendedName>
        <fullName evidence="3 7">UDP-glucose 6-dehydrogenase</fullName>
        <ecNumber evidence="3 7">1.1.1.22</ecNumber>
    </recommendedName>
</protein>
<feature type="binding site" evidence="9">
    <location>
        <position position="43"/>
    </location>
    <ligand>
        <name>NAD(+)</name>
        <dbReference type="ChEBI" id="CHEBI:57540"/>
    </ligand>
</feature>
<feature type="active site" description="Nucleophile" evidence="8">
    <location>
        <position position="280"/>
    </location>
</feature>
<dbReference type="FunFam" id="1.20.5.100:FF:000001">
    <property type="entry name" value="UDP-glucose 6-dehydrogenase"/>
    <property type="match status" value="1"/>
</dbReference>
<organism evidence="11 12">
    <name type="scientific">Tulasnella calospora MUT 4182</name>
    <dbReference type="NCBI Taxonomy" id="1051891"/>
    <lineage>
        <taxon>Eukaryota</taxon>
        <taxon>Fungi</taxon>
        <taxon>Dikarya</taxon>
        <taxon>Basidiomycota</taxon>
        <taxon>Agaricomycotina</taxon>
        <taxon>Agaricomycetes</taxon>
        <taxon>Cantharellales</taxon>
        <taxon>Tulasnellaceae</taxon>
        <taxon>Tulasnella</taxon>
    </lineage>
</organism>
<comment type="pathway">
    <text evidence="1">Nucleotide-sugar biosynthesis; UDP-alpha-D-glucuronate biosynthesis; UDP-alpha-D-glucuronate from UDP-alpha-D-glucose: step 1/1.</text>
</comment>